<dbReference type="Pfam" id="PF07992">
    <property type="entry name" value="Pyr_redox_2"/>
    <property type="match status" value="1"/>
</dbReference>
<dbReference type="Gene3D" id="3.50.50.60">
    <property type="entry name" value="FAD/NAD(P)-binding domain"/>
    <property type="match status" value="1"/>
</dbReference>
<reference evidence="7 8" key="1">
    <citation type="journal article" date="2016" name="Sci. Rep.">
        <title>Metabolic traits of an uncultured archaeal lineage -MSBL1- from brine pools of the Red Sea.</title>
        <authorList>
            <person name="Mwirichia R."/>
            <person name="Alam I."/>
            <person name="Rashid M."/>
            <person name="Vinu M."/>
            <person name="Ba-Alawi W."/>
            <person name="Anthony Kamau A."/>
            <person name="Kamanda Ngugi D."/>
            <person name="Goker M."/>
            <person name="Klenk H.P."/>
            <person name="Bajic V."/>
            <person name="Stingl U."/>
        </authorList>
    </citation>
    <scope>NUCLEOTIDE SEQUENCE [LARGE SCALE GENOMIC DNA]</scope>
    <source>
        <strain evidence="7">SCGC-AAA259J03</strain>
    </source>
</reference>
<sequence>MGESKSGGKRWWIGARTSKCKVNPRCGQEGNPNYPKLGPEGSEEYHAEETDDKKDILVVGGGPGGLEFGRAAARRGHNVDIYEKNDFIGGQLHATAQSGREEEEMLGFAEWQKNQCDKFGANIHTGVEVDADFVEEKDPDAVVVATGAKAAVPEVPGVDKNNVVTCIDILEGKAEAGDNVVVWGGRGAGIITGLYLARQGKNVDIVTSDRRVGVDVNVSYIWRYRLMLQQEGANTHGHSELVEITEDSAIIRDEYGVKKELDADTIVSADLVSNNDMVESIKEVCDDVQVIGDAQAVSRLQKAVVDGYKLGVSI</sequence>
<dbReference type="PRINTS" id="PR00368">
    <property type="entry name" value="FADPNR"/>
</dbReference>
<dbReference type="SUPFAM" id="SSF51905">
    <property type="entry name" value="FAD/NAD(P)-binding domain"/>
    <property type="match status" value="1"/>
</dbReference>
<feature type="region of interest" description="Disordered" evidence="5">
    <location>
        <begin position="23"/>
        <end position="51"/>
    </location>
</feature>
<comment type="cofactor">
    <cofactor evidence="1">
        <name>FMN</name>
        <dbReference type="ChEBI" id="CHEBI:58210"/>
    </cofactor>
</comment>
<evidence type="ECO:0000256" key="3">
    <source>
        <dbReference type="ARBA" id="ARBA00022643"/>
    </source>
</evidence>
<dbReference type="InterPro" id="IPR036188">
    <property type="entry name" value="FAD/NAD-bd_sf"/>
</dbReference>
<protein>
    <recommendedName>
        <fullName evidence="6">FAD/NAD(P)-binding domain-containing protein</fullName>
    </recommendedName>
</protein>
<dbReference type="AlphaFoldDB" id="A0A656YUE9"/>
<dbReference type="PANTHER" id="PTHR42917">
    <property type="entry name" value="2,4-DIENOYL-COA REDUCTASE"/>
    <property type="match status" value="1"/>
</dbReference>
<dbReference type="Proteomes" id="UP000070257">
    <property type="component" value="Unassembled WGS sequence"/>
</dbReference>
<gene>
    <name evidence="7" type="ORF">AKJ39_05300</name>
</gene>
<name>A0A656YUE9_9EURY</name>
<evidence type="ECO:0000256" key="5">
    <source>
        <dbReference type="SAM" id="MobiDB-lite"/>
    </source>
</evidence>
<evidence type="ECO:0000256" key="4">
    <source>
        <dbReference type="ARBA" id="ARBA00023002"/>
    </source>
</evidence>
<accession>A0A656YUE9</accession>
<evidence type="ECO:0000256" key="1">
    <source>
        <dbReference type="ARBA" id="ARBA00001917"/>
    </source>
</evidence>
<evidence type="ECO:0000259" key="6">
    <source>
        <dbReference type="Pfam" id="PF07992"/>
    </source>
</evidence>
<dbReference type="PANTHER" id="PTHR42917:SF2">
    <property type="entry name" value="2,4-DIENOYL-COA REDUCTASE [(2E)-ENOYL-COA-PRODUCING]"/>
    <property type="match status" value="1"/>
</dbReference>
<keyword evidence="2" id="KW-0285">Flavoprotein</keyword>
<feature type="domain" description="FAD/NAD(P)-binding" evidence="6">
    <location>
        <begin position="54"/>
        <end position="269"/>
    </location>
</feature>
<proteinExistence type="predicted"/>
<dbReference type="Gene3D" id="3.40.50.720">
    <property type="entry name" value="NAD(P)-binding Rossmann-like Domain"/>
    <property type="match status" value="1"/>
</dbReference>
<keyword evidence="4" id="KW-0560">Oxidoreductase</keyword>
<evidence type="ECO:0000313" key="8">
    <source>
        <dbReference type="Proteomes" id="UP000070257"/>
    </source>
</evidence>
<evidence type="ECO:0000313" key="7">
    <source>
        <dbReference type="EMBL" id="KXA95946.1"/>
    </source>
</evidence>
<dbReference type="InterPro" id="IPR051793">
    <property type="entry name" value="NADH:flavin_oxidoreductase"/>
</dbReference>
<organism evidence="7 8">
    <name type="scientific">candidate division MSBL1 archaeon SCGC-AAA259J03</name>
    <dbReference type="NCBI Taxonomy" id="1698269"/>
    <lineage>
        <taxon>Archaea</taxon>
        <taxon>Methanobacteriati</taxon>
        <taxon>Methanobacteriota</taxon>
        <taxon>candidate division MSBL1</taxon>
    </lineage>
</organism>
<keyword evidence="3" id="KW-0288">FMN</keyword>
<evidence type="ECO:0000256" key="2">
    <source>
        <dbReference type="ARBA" id="ARBA00022630"/>
    </source>
</evidence>
<dbReference type="InterPro" id="IPR023753">
    <property type="entry name" value="FAD/NAD-binding_dom"/>
</dbReference>
<dbReference type="EMBL" id="LHXT01000146">
    <property type="protein sequence ID" value="KXA95946.1"/>
    <property type="molecule type" value="Genomic_DNA"/>
</dbReference>
<comment type="caution">
    <text evidence="7">The sequence shown here is derived from an EMBL/GenBank/DDBJ whole genome shotgun (WGS) entry which is preliminary data.</text>
</comment>
<keyword evidence="8" id="KW-1185">Reference proteome</keyword>
<dbReference type="GO" id="GO:0016491">
    <property type="term" value="F:oxidoreductase activity"/>
    <property type="evidence" value="ECO:0007669"/>
    <property type="project" value="UniProtKB-KW"/>
</dbReference>